<dbReference type="Gene3D" id="3.40.50.150">
    <property type="entry name" value="Vaccinia Virus protein VP39"/>
    <property type="match status" value="1"/>
</dbReference>
<organism evidence="6 7">
    <name type="scientific">Apis cerana cerana</name>
    <name type="common">Oriental honeybee</name>
    <dbReference type="NCBI Taxonomy" id="94128"/>
    <lineage>
        <taxon>Eukaryota</taxon>
        <taxon>Metazoa</taxon>
        <taxon>Ecdysozoa</taxon>
        <taxon>Arthropoda</taxon>
        <taxon>Hexapoda</taxon>
        <taxon>Insecta</taxon>
        <taxon>Pterygota</taxon>
        <taxon>Neoptera</taxon>
        <taxon>Endopterygota</taxon>
        <taxon>Hymenoptera</taxon>
        <taxon>Apocrita</taxon>
        <taxon>Aculeata</taxon>
        <taxon>Apoidea</taxon>
        <taxon>Anthophila</taxon>
        <taxon>Apidae</taxon>
        <taxon>Apis</taxon>
    </lineage>
</organism>
<dbReference type="STRING" id="94128.A0A2A3EES1"/>
<keyword evidence="4" id="KW-0949">S-adenosyl-L-methionine</keyword>
<keyword evidence="5" id="KW-0812">Transmembrane</keyword>
<evidence type="ECO:0008006" key="8">
    <source>
        <dbReference type="Google" id="ProtNLM"/>
    </source>
</evidence>
<dbReference type="PANTHER" id="PTHR13610:SF9">
    <property type="entry name" value="FI06469P"/>
    <property type="match status" value="1"/>
</dbReference>
<dbReference type="GO" id="GO:0005739">
    <property type="term" value="C:mitochondrion"/>
    <property type="evidence" value="ECO:0007669"/>
    <property type="project" value="TreeGrafter"/>
</dbReference>
<evidence type="ECO:0000256" key="1">
    <source>
        <dbReference type="ARBA" id="ARBA00010633"/>
    </source>
</evidence>
<feature type="transmembrane region" description="Helical" evidence="5">
    <location>
        <begin position="27"/>
        <end position="50"/>
    </location>
</feature>
<dbReference type="GO" id="GO:0016279">
    <property type="term" value="F:protein-lysine N-methyltransferase activity"/>
    <property type="evidence" value="ECO:0007669"/>
    <property type="project" value="InterPro"/>
</dbReference>
<reference evidence="6 7" key="1">
    <citation type="submission" date="2014-07" db="EMBL/GenBank/DDBJ databases">
        <title>Genomic and transcriptomic analysis on Apis cerana provide comprehensive insights into honey bee biology.</title>
        <authorList>
            <person name="Diao Q."/>
            <person name="Sun L."/>
            <person name="Zheng H."/>
            <person name="Zheng H."/>
            <person name="Xu S."/>
            <person name="Wang S."/>
            <person name="Zeng Z."/>
            <person name="Hu F."/>
            <person name="Su S."/>
            <person name="Wu J."/>
        </authorList>
    </citation>
    <scope>NUCLEOTIDE SEQUENCE [LARGE SCALE GENOMIC DNA]</scope>
    <source>
        <tissue evidence="6">Pupae without intestine</tissue>
    </source>
</reference>
<dbReference type="GO" id="GO:0032259">
    <property type="term" value="P:methylation"/>
    <property type="evidence" value="ECO:0007669"/>
    <property type="project" value="UniProtKB-KW"/>
</dbReference>
<proteinExistence type="inferred from homology"/>
<dbReference type="InterPro" id="IPR026170">
    <property type="entry name" value="FAM173A/B"/>
</dbReference>
<evidence type="ECO:0000313" key="6">
    <source>
        <dbReference type="EMBL" id="PBC29772.1"/>
    </source>
</evidence>
<evidence type="ECO:0000313" key="7">
    <source>
        <dbReference type="Proteomes" id="UP000242457"/>
    </source>
</evidence>
<keyword evidence="7" id="KW-1185">Reference proteome</keyword>
<dbReference type="AlphaFoldDB" id="A0A2A3EES1"/>
<evidence type="ECO:0000256" key="2">
    <source>
        <dbReference type="ARBA" id="ARBA00022603"/>
    </source>
</evidence>
<accession>A0A2A3EES1</accession>
<dbReference type="GO" id="GO:1905706">
    <property type="term" value="P:regulation of mitochondrial ATP synthesis coupled proton transport"/>
    <property type="evidence" value="ECO:0007669"/>
    <property type="project" value="TreeGrafter"/>
</dbReference>
<keyword evidence="5" id="KW-1133">Transmembrane helix</keyword>
<dbReference type="SUPFAM" id="SSF53335">
    <property type="entry name" value="S-adenosyl-L-methionine-dependent methyltransferases"/>
    <property type="match status" value="1"/>
</dbReference>
<keyword evidence="2" id="KW-0489">Methyltransferase</keyword>
<dbReference type="OrthoDB" id="66144at2759"/>
<name>A0A2A3EES1_APICC</name>
<dbReference type="PANTHER" id="PTHR13610">
    <property type="entry name" value="METHYLTRANSFERASE DOMAIN-CONTAINING PROTEIN"/>
    <property type="match status" value="1"/>
</dbReference>
<evidence type="ECO:0000256" key="5">
    <source>
        <dbReference type="SAM" id="Phobius"/>
    </source>
</evidence>
<keyword evidence="5" id="KW-0472">Membrane</keyword>
<sequence>MSEVNGINYIITNNVNSSQKVSQKSKLGLYLIGITGGIATAISVICFPFVSPALRKICLPFVPATSQQIQNVLKALEGRSGSLIDLGSGDGRIVFATAKAGFKAYGIELNLWLVWYSKLKALITKSSLQTTFIKQNLWKHNLKRYNNIVLFGVDQMMKDIEIKFIKELQEDCIIIACRFPLPTITEIKTIGEGNDTVWVYKISKKLQ</sequence>
<protein>
    <recommendedName>
        <fullName evidence="8">Protein FAM173B</fullName>
    </recommendedName>
</protein>
<dbReference type="InterPro" id="IPR029063">
    <property type="entry name" value="SAM-dependent_MTases_sf"/>
</dbReference>
<evidence type="ECO:0000256" key="4">
    <source>
        <dbReference type="ARBA" id="ARBA00022691"/>
    </source>
</evidence>
<evidence type="ECO:0000256" key="3">
    <source>
        <dbReference type="ARBA" id="ARBA00022679"/>
    </source>
</evidence>
<dbReference type="EMBL" id="KZ288271">
    <property type="protein sequence ID" value="PBC29772.1"/>
    <property type="molecule type" value="Genomic_DNA"/>
</dbReference>
<dbReference type="Proteomes" id="UP000242457">
    <property type="component" value="Unassembled WGS sequence"/>
</dbReference>
<keyword evidence="3" id="KW-0808">Transferase</keyword>
<gene>
    <name evidence="6" type="ORF">APICC_08082</name>
</gene>
<comment type="similarity">
    <text evidence="1">Belongs to the ANT/ATPSC lysine N-methyltransferase family.</text>
</comment>